<feature type="region of interest" description="Disordered" evidence="1">
    <location>
        <begin position="262"/>
        <end position="288"/>
    </location>
</feature>
<dbReference type="RefSeq" id="WP_006904124.1">
    <property type="nucleotide sequence ID" value="NZ_JH976535.1"/>
</dbReference>
<dbReference type="OrthoDB" id="9806653at2"/>
<keyword evidence="5" id="KW-1185">Reference proteome</keyword>
<dbReference type="Gene3D" id="3.40.50.2000">
    <property type="entry name" value="Glycogen Phosphorylase B"/>
    <property type="match status" value="3"/>
</dbReference>
<dbReference type="Proteomes" id="UP000005710">
    <property type="component" value="Unassembled WGS sequence"/>
</dbReference>
<organism evidence="4 5">
    <name type="scientific">Thermaerobacter subterraneus DSM 13965</name>
    <dbReference type="NCBI Taxonomy" id="867903"/>
    <lineage>
        <taxon>Bacteria</taxon>
        <taxon>Bacillati</taxon>
        <taxon>Bacillota</taxon>
        <taxon>Clostridia</taxon>
        <taxon>Eubacteriales</taxon>
        <taxon>Clostridiales Family XVII. Incertae Sedis</taxon>
        <taxon>Thermaerobacter</taxon>
    </lineage>
</organism>
<dbReference type="EMBL" id="AENY02000003">
    <property type="protein sequence ID" value="EKP94118.1"/>
    <property type="molecule type" value="Genomic_DNA"/>
</dbReference>
<dbReference type="PANTHER" id="PTHR12526">
    <property type="entry name" value="GLYCOSYLTRANSFERASE"/>
    <property type="match status" value="1"/>
</dbReference>
<evidence type="ECO:0000313" key="5">
    <source>
        <dbReference type="Proteomes" id="UP000005710"/>
    </source>
</evidence>
<accession>K6PZB1</accession>
<feature type="compositionally biased region" description="Low complexity" evidence="1">
    <location>
        <begin position="528"/>
        <end position="543"/>
    </location>
</feature>
<proteinExistence type="predicted"/>
<dbReference type="Pfam" id="PF00534">
    <property type="entry name" value="Glycos_transf_1"/>
    <property type="match status" value="1"/>
</dbReference>
<evidence type="ECO:0000256" key="1">
    <source>
        <dbReference type="SAM" id="MobiDB-lite"/>
    </source>
</evidence>
<dbReference type="STRING" id="867903.ThesuDRAFT_01844"/>
<gene>
    <name evidence="4" type="ORF">ThesuDRAFT_01844</name>
</gene>
<feature type="compositionally biased region" description="Low complexity" evidence="1">
    <location>
        <begin position="262"/>
        <end position="271"/>
    </location>
</feature>
<feature type="domain" description="Glycosyltransferase subfamily 4-like N-terminal" evidence="3">
    <location>
        <begin position="44"/>
        <end position="227"/>
    </location>
</feature>
<comment type="caution">
    <text evidence="4">The sequence shown here is derived from an EMBL/GenBank/DDBJ whole genome shotgun (WGS) entry which is preliminary data.</text>
</comment>
<evidence type="ECO:0000259" key="2">
    <source>
        <dbReference type="Pfam" id="PF00534"/>
    </source>
</evidence>
<feature type="compositionally biased region" description="Low complexity" evidence="1">
    <location>
        <begin position="279"/>
        <end position="288"/>
    </location>
</feature>
<reference evidence="4" key="2">
    <citation type="submission" date="2012-10" db="EMBL/GenBank/DDBJ databases">
        <title>Improved high-quality draft of Thermaerobacter subterraneus C21, DSM 13965.</title>
        <authorList>
            <consortium name="DOE Joint Genome Institute"/>
            <person name="Eisen J."/>
            <person name="Huntemann M."/>
            <person name="Wei C.-L."/>
            <person name="Han J."/>
            <person name="Detter J.C."/>
            <person name="Han C."/>
            <person name="Tapia R."/>
            <person name="Chen A."/>
            <person name="Kyrpides N."/>
            <person name="Mavromatis K."/>
            <person name="Markowitz V."/>
            <person name="Szeto E."/>
            <person name="Ivanova N."/>
            <person name="Mikhailova N."/>
            <person name="Ovchinnikova G."/>
            <person name="Pagani I."/>
            <person name="Pati A."/>
            <person name="Goodwin L."/>
            <person name="Nordberg H.P."/>
            <person name="Cantor M.N."/>
            <person name="Hua S.X."/>
            <person name="Woyke T."/>
            <person name="Eisen J."/>
            <person name="Klenk H.-P."/>
        </authorList>
    </citation>
    <scope>NUCLEOTIDE SEQUENCE [LARGE SCALE GENOMIC DNA]</scope>
    <source>
        <strain evidence="4">DSM 13965</strain>
    </source>
</reference>
<dbReference type="InterPro" id="IPR028098">
    <property type="entry name" value="Glyco_trans_4-like_N"/>
</dbReference>
<feature type="region of interest" description="Disordered" evidence="1">
    <location>
        <begin position="517"/>
        <end position="543"/>
    </location>
</feature>
<dbReference type="InterPro" id="IPR001296">
    <property type="entry name" value="Glyco_trans_1"/>
</dbReference>
<dbReference type="SUPFAM" id="SSF53756">
    <property type="entry name" value="UDP-Glycosyltransferase/glycogen phosphorylase"/>
    <property type="match status" value="1"/>
</dbReference>
<feature type="domain" description="Glycosyl transferase family 1" evidence="2">
    <location>
        <begin position="319"/>
        <end position="483"/>
    </location>
</feature>
<dbReference type="HOGENOM" id="CLU_009583_0_3_9"/>
<dbReference type="eggNOG" id="COG0438">
    <property type="taxonomic scope" value="Bacteria"/>
</dbReference>
<evidence type="ECO:0000259" key="3">
    <source>
        <dbReference type="Pfam" id="PF13439"/>
    </source>
</evidence>
<sequence length="543" mass="55136">MRGSLVPWRTQPSAVPAILPAAPAGDPLRARGVVLVVTRADRTGGAQVHVLHLARGLQARGVPVLVVTGPPGPFAEALRQAGIPYRSLPQLVRPIRPVADLRALLALRRTLRQANPALVAAHSTKATWLARLAAATLRIPCVITVHGWPWATGQPRARASGRKGVGGAGGLPPGERAVLALARWGERLLARLAAAAATIAVCHHDYQEGLRHGLLDPRRAVVIPNGVADPARATPANPAPAPPAGSGSVAAAYAGATGVAGRGQTAATAPGPVAPPGPTRTAAAETGRVAAAAAAQAAAAAPGRTGLAAPPWTDPAGPAPATPLRIVMVARFEPPKDHPTLLQAVALLERQGLQAPGRRAGWVVELAGDGPLLPAARQLAASLGIDHRVRFLGAQPEGAAVVQGAAVAVLCSRREGLPLAILEAMAAGVPVVATAAGGIPEAVEPGITGFLVPPGDAVATARCLGRLLADPSLRRRMGAAGRARYEARFTVERMVAATLAVYRQVCGDWIPSPARDTMVGGGDGAEQPAAASRRSRPAPAGHG</sequence>
<dbReference type="GO" id="GO:0016757">
    <property type="term" value="F:glycosyltransferase activity"/>
    <property type="evidence" value="ECO:0007669"/>
    <property type="project" value="InterPro"/>
</dbReference>
<dbReference type="Pfam" id="PF13439">
    <property type="entry name" value="Glyco_transf_4"/>
    <property type="match status" value="1"/>
</dbReference>
<reference evidence="4" key="1">
    <citation type="submission" date="2010-10" db="EMBL/GenBank/DDBJ databases">
        <authorList>
            <consortium name="US DOE Joint Genome Institute (JGI-PGF)"/>
            <person name="Lucas S."/>
            <person name="Copeland A."/>
            <person name="Lapidus A."/>
            <person name="Bruce D."/>
            <person name="Goodwin L."/>
            <person name="Pitluck S."/>
            <person name="Kyrpides N."/>
            <person name="Mavromatis K."/>
            <person name="Detter J.C."/>
            <person name="Han C."/>
            <person name="Land M."/>
            <person name="Hauser L."/>
            <person name="Markowitz V."/>
            <person name="Cheng J.-F."/>
            <person name="Hugenholtz P."/>
            <person name="Woyke T."/>
            <person name="Wu D."/>
            <person name="Pukall R."/>
            <person name="Wahrenburg C."/>
            <person name="Brambilla E."/>
            <person name="Klenk H.-P."/>
            <person name="Eisen J.A."/>
        </authorList>
    </citation>
    <scope>NUCLEOTIDE SEQUENCE [LARGE SCALE GENOMIC DNA]</scope>
    <source>
        <strain evidence="4">DSM 13965</strain>
    </source>
</reference>
<name>K6PZB1_9FIRM</name>
<dbReference type="AlphaFoldDB" id="K6PZB1"/>
<protein>
    <submittedName>
        <fullName evidence="4">Glycosyltransferase</fullName>
    </submittedName>
</protein>
<dbReference type="PANTHER" id="PTHR12526:SF636">
    <property type="entry name" value="BLL3647 PROTEIN"/>
    <property type="match status" value="1"/>
</dbReference>
<evidence type="ECO:0000313" key="4">
    <source>
        <dbReference type="EMBL" id="EKP94118.1"/>
    </source>
</evidence>